<protein>
    <submittedName>
        <fullName evidence="3">LCP family protein</fullName>
    </submittedName>
</protein>
<dbReference type="AlphaFoldDB" id="A0A9J6P2S8"/>
<feature type="domain" description="Cell envelope-related transcriptional attenuator" evidence="2">
    <location>
        <begin position="97"/>
        <end position="245"/>
    </location>
</feature>
<comment type="similarity">
    <text evidence="1">Belongs to the LytR/CpsA/Psr (LCP) family.</text>
</comment>
<sequence length="328" mass="38114">MKRCVLFMLFAIIISTMKVTVVFGEDYNRLVSPHMFSDVDGVKFKFNTQVEVDKYTNELKRVFNSFNNCGDIKVRSEKGIKNILLVGADKDEYNFSRSDTMMLMTVNSKKNTIKLTSIMRDTYVYIKGHGYEKINHSYAYGGIKLLKDTIQNNFKVKIDNYAIVDFEGFASIVEVFDGVEMEITDEEKEVIEKYYGEIDRTEDEGYNLNGEQALYYCRIRAIGQGSYGRVERQKKFLKQLLKQAQNIELTKIPKFITEVYKYTSTDMGLIDTVKIGVDFLQGAGNELEQYRIPLDDYSEGVMVSKQKGWVIKIDRRKTIEYLHEKIFE</sequence>
<keyword evidence="4" id="KW-1185">Reference proteome</keyword>
<gene>
    <name evidence="3" type="ORF">KDK92_12250</name>
</gene>
<comment type="caution">
    <text evidence="3">The sequence shown here is derived from an EMBL/GenBank/DDBJ whole genome shotgun (WGS) entry which is preliminary data.</text>
</comment>
<dbReference type="PANTHER" id="PTHR33392:SF6">
    <property type="entry name" value="POLYISOPRENYL-TEICHOIC ACID--PEPTIDOGLYCAN TEICHOIC ACID TRANSFERASE TAGU"/>
    <property type="match status" value="1"/>
</dbReference>
<dbReference type="NCBIfam" id="TIGR00350">
    <property type="entry name" value="lytR_cpsA_psr"/>
    <property type="match status" value="1"/>
</dbReference>
<dbReference type="PANTHER" id="PTHR33392">
    <property type="entry name" value="POLYISOPRENYL-TEICHOIC ACID--PEPTIDOGLYCAN TEICHOIC ACID TRANSFERASE TAGU"/>
    <property type="match status" value="1"/>
</dbReference>
<dbReference type="RefSeq" id="WP_250859526.1">
    <property type="nucleotide sequence ID" value="NZ_JAGSOJ010000002.1"/>
</dbReference>
<evidence type="ECO:0000256" key="1">
    <source>
        <dbReference type="ARBA" id="ARBA00006068"/>
    </source>
</evidence>
<evidence type="ECO:0000259" key="2">
    <source>
        <dbReference type="Pfam" id="PF03816"/>
    </source>
</evidence>
<dbReference type="InterPro" id="IPR004474">
    <property type="entry name" value="LytR_CpsA_psr"/>
</dbReference>
<evidence type="ECO:0000313" key="3">
    <source>
        <dbReference type="EMBL" id="MCM1990494.1"/>
    </source>
</evidence>
<evidence type="ECO:0000313" key="4">
    <source>
        <dbReference type="Proteomes" id="UP001056429"/>
    </source>
</evidence>
<accession>A0A9J6P2S8</accession>
<dbReference type="Proteomes" id="UP001056429">
    <property type="component" value="Unassembled WGS sequence"/>
</dbReference>
<organism evidence="3 4">
    <name type="scientific">Oceanirhabdus seepicola</name>
    <dbReference type="NCBI Taxonomy" id="2828781"/>
    <lineage>
        <taxon>Bacteria</taxon>
        <taxon>Bacillati</taxon>
        <taxon>Bacillota</taxon>
        <taxon>Clostridia</taxon>
        <taxon>Eubacteriales</taxon>
        <taxon>Clostridiaceae</taxon>
        <taxon>Oceanirhabdus</taxon>
    </lineage>
</organism>
<dbReference type="InterPro" id="IPR050922">
    <property type="entry name" value="LytR/CpsA/Psr_CW_biosynth"/>
</dbReference>
<dbReference type="Gene3D" id="3.40.630.190">
    <property type="entry name" value="LCP protein"/>
    <property type="match status" value="1"/>
</dbReference>
<name>A0A9J6P2S8_9CLOT</name>
<proteinExistence type="inferred from homology"/>
<reference evidence="3" key="1">
    <citation type="journal article" date="2021" name="mSystems">
        <title>Bacteria and Archaea Synergistically Convert Glycine Betaine to Biogenic Methane in the Formosa Cold Seep of the South China Sea.</title>
        <authorList>
            <person name="Li L."/>
            <person name="Zhang W."/>
            <person name="Zhang S."/>
            <person name="Song L."/>
            <person name="Sun Q."/>
            <person name="Zhang H."/>
            <person name="Xiang H."/>
            <person name="Dong X."/>
        </authorList>
    </citation>
    <scope>NUCLEOTIDE SEQUENCE</scope>
    <source>
        <strain evidence="3">ZWT</strain>
    </source>
</reference>
<dbReference type="EMBL" id="JAGSOJ010000002">
    <property type="protein sequence ID" value="MCM1990494.1"/>
    <property type="molecule type" value="Genomic_DNA"/>
</dbReference>
<dbReference type="Pfam" id="PF03816">
    <property type="entry name" value="LytR_cpsA_psr"/>
    <property type="match status" value="1"/>
</dbReference>
<reference evidence="3" key="2">
    <citation type="submission" date="2021-04" db="EMBL/GenBank/DDBJ databases">
        <authorList>
            <person name="Dong X."/>
        </authorList>
    </citation>
    <scope>NUCLEOTIDE SEQUENCE</scope>
    <source>
        <strain evidence="3">ZWT</strain>
    </source>
</reference>